<feature type="transmembrane region" description="Helical" evidence="1">
    <location>
        <begin position="64"/>
        <end position="82"/>
    </location>
</feature>
<evidence type="ECO:0000313" key="3">
    <source>
        <dbReference type="Proteomes" id="UP000308121"/>
    </source>
</evidence>
<feature type="transmembrane region" description="Helical" evidence="1">
    <location>
        <begin position="88"/>
        <end position="111"/>
    </location>
</feature>
<organism evidence="2 3">
    <name type="scientific">Cellulomonas hominis</name>
    <dbReference type="NCBI Taxonomy" id="156981"/>
    <lineage>
        <taxon>Bacteria</taxon>
        <taxon>Bacillati</taxon>
        <taxon>Actinomycetota</taxon>
        <taxon>Actinomycetes</taxon>
        <taxon>Micrococcales</taxon>
        <taxon>Cellulomonadaceae</taxon>
        <taxon>Cellulomonas</taxon>
    </lineage>
</organism>
<sequence length="120" mass="12083">MLAGLVLLQALAVAVIAVALVVALVRGTSMPGPVAFLVLLAAGFAAVLGGAGRALLQGHRWGRAPVMTVQILLVVLTVGWLGVEVAVWSVAVLVLAVLVGALLVTPTVVAWTTGTAGRED</sequence>
<dbReference type="EMBL" id="SZYE01000113">
    <property type="protein sequence ID" value="TKR23074.1"/>
    <property type="molecule type" value="Genomic_DNA"/>
</dbReference>
<evidence type="ECO:0000256" key="1">
    <source>
        <dbReference type="SAM" id="Phobius"/>
    </source>
</evidence>
<gene>
    <name evidence="2" type="ORF">FA014_13170</name>
</gene>
<reference evidence="2 3" key="1">
    <citation type="submission" date="2019-05" db="EMBL/GenBank/DDBJ databases">
        <title>Genome sequence of Cellulomonas hominis strain CS1.</title>
        <authorList>
            <person name="Belmont J."/>
            <person name="Maclea K.S."/>
        </authorList>
    </citation>
    <scope>NUCLEOTIDE SEQUENCE [LARGE SCALE GENOMIC DNA]</scope>
    <source>
        <strain evidence="2 3">CS1</strain>
    </source>
</reference>
<protein>
    <submittedName>
        <fullName evidence="2">Uncharacterized protein</fullName>
    </submittedName>
</protein>
<evidence type="ECO:0000313" key="2">
    <source>
        <dbReference type="EMBL" id="TKR23074.1"/>
    </source>
</evidence>
<comment type="caution">
    <text evidence="2">The sequence shown here is derived from an EMBL/GenBank/DDBJ whole genome shotgun (WGS) entry which is preliminary data.</text>
</comment>
<accession>A0A7Z8NPI3</accession>
<name>A0A7Z8NPI3_9CELL</name>
<dbReference type="Proteomes" id="UP000308121">
    <property type="component" value="Unassembled WGS sequence"/>
</dbReference>
<dbReference type="AlphaFoldDB" id="A0A7Z8NPI3"/>
<proteinExistence type="predicted"/>
<keyword evidence="1" id="KW-1133">Transmembrane helix</keyword>
<keyword evidence="1" id="KW-0812">Transmembrane</keyword>
<keyword evidence="1" id="KW-0472">Membrane</keyword>
<feature type="transmembrane region" description="Helical" evidence="1">
    <location>
        <begin position="33"/>
        <end position="52"/>
    </location>
</feature>